<feature type="region of interest" description="Disordered" evidence="2">
    <location>
        <begin position="271"/>
        <end position="301"/>
    </location>
</feature>
<keyword evidence="1" id="KW-0233">DNA recombination</keyword>
<dbReference type="InterPro" id="IPR011010">
    <property type="entry name" value="DNA_brk_join_enz"/>
</dbReference>
<evidence type="ECO:0000313" key="4">
    <source>
        <dbReference type="EMBL" id="KFB74829.1"/>
    </source>
</evidence>
<evidence type="ECO:0000256" key="1">
    <source>
        <dbReference type="ARBA" id="ARBA00023172"/>
    </source>
</evidence>
<keyword evidence="5" id="KW-1185">Reference proteome</keyword>
<dbReference type="InterPro" id="IPR013762">
    <property type="entry name" value="Integrase-like_cat_sf"/>
</dbReference>
<dbReference type="STRING" id="1453999.AW06_004241"/>
<dbReference type="GO" id="GO:0006310">
    <property type="term" value="P:DNA recombination"/>
    <property type="evidence" value="ECO:0007669"/>
    <property type="project" value="UniProtKB-KW"/>
</dbReference>
<dbReference type="Proteomes" id="UP000021315">
    <property type="component" value="Unassembled WGS sequence"/>
</dbReference>
<evidence type="ECO:0000256" key="2">
    <source>
        <dbReference type="SAM" id="MobiDB-lite"/>
    </source>
</evidence>
<proteinExistence type="predicted"/>
<dbReference type="GO" id="GO:0015074">
    <property type="term" value="P:DNA integration"/>
    <property type="evidence" value="ECO:0007669"/>
    <property type="project" value="InterPro"/>
</dbReference>
<organism evidence="4 5">
    <name type="scientific">Candidatus Accumulibacter cognatus</name>
    <dbReference type="NCBI Taxonomy" id="2954383"/>
    <lineage>
        <taxon>Bacteria</taxon>
        <taxon>Pseudomonadati</taxon>
        <taxon>Pseudomonadota</taxon>
        <taxon>Betaproteobacteria</taxon>
        <taxon>Candidatus Accumulibacter</taxon>
    </lineage>
</organism>
<evidence type="ECO:0000313" key="5">
    <source>
        <dbReference type="Proteomes" id="UP000021315"/>
    </source>
</evidence>
<dbReference type="Pfam" id="PF13495">
    <property type="entry name" value="Phage_int_SAM_4"/>
    <property type="match status" value="1"/>
</dbReference>
<dbReference type="Gene3D" id="1.10.443.10">
    <property type="entry name" value="Intergrase catalytic core"/>
    <property type="match status" value="1"/>
</dbReference>
<dbReference type="SUPFAM" id="SSF56349">
    <property type="entry name" value="DNA breaking-rejoining enzymes"/>
    <property type="match status" value="1"/>
</dbReference>
<sequence length="329" mass="36730">MSAVAASDFEKNDERHLKHLKLKGLPLKTIEAYSRTIRRGGDYFAHPIDDLSEVDRGDDFTDLRETPSWSSVKLDLYGLQFPWEHVLKKPWGASGLIKRPRSQRWPDLVTVEESERIFLATQGLSDRVFFFTPYRLGLRLGEGLRRTVADIDGARERVHIRDAQGKQDRLVPLPTATHPLLRRFWPRHRHPVLRFPHRHGGLAGARAARTPLHAAGRMARTRCGARRRRLRFLDALRLGNGAPLQSERPAVAGDAGGDRCPAHALASARLPPACPSRRPSGGGRCGEAAGRRKRRGKNGPYLFNEKAMAQVFRARMLAAIEAAGIGLPA</sequence>
<gene>
    <name evidence="4" type="ORF">AW06_004241</name>
</gene>
<accession>A0A080MCC7</accession>
<comment type="caution">
    <text evidence="4">The sequence shown here is derived from an EMBL/GenBank/DDBJ whole genome shotgun (WGS) entry which is preliminary data.</text>
</comment>
<name>A0A080MCC7_9PROT</name>
<dbReference type="InterPro" id="IPR004107">
    <property type="entry name" value="Integrase_SAM-like_N"/>
</dbReference>
<protein>
    <submittedName>
        <fullName evidence="4">Integrase/recombinase</fullName>
    </submittedName>
</protein>
<dbReference type="RefSeq" id="WP_273704900.1">
    <property type="nucleotide sequence ID" value="NZ_JDST02000126.1"/>
</dbReference>
<evidence type="ECO:0000259" key="3">
    <source>
        <dbReference type="Pfam" id="PF13495"/>
    </source>
</evidence>
<dbReference type="GO" id="GO:0003677">
    <property type="term" value="F:DNA binding"/>
    <property type="evidence" value="ECO:0007669"/>
    <property type="project" value="InterPro"/>
</dbReference>
<reference evidence="4" key="1">
    <citation type="submission" date="2014-02" db="EMBL/GenBank/DDBJ databases">
        <title>Expanding our view of genomic diversity in Candidatus Accumulibacter clades.</title>
        <authorList>
            <person name="Skennerton C.T."/>
            <person name="Barr J.J."/>
            <person name="Slater F.R."/>
            <person name="Bond P.L."/>
            <person name="Tyson G.W."/>
        </authorList>
    </citation>
    <scope>NUCLEOTIDE SEQUENCE [LARGE SCALE GENOMIC DNA]</scope>
</reference>
<dbReference type="AlphaFoldDB" id="A0A080MCC7"/>
<feature type="domain" description="Integrase SAM-like N-terminal" evidence="3">
    <location>
        <begin position="14"/>
        <end position="92"/>
    </location>
</feature>
<dbReference type="EMBL" id="JDST02000126">
    <property type="protein sequence ID" value="KFB74829.1"/>
    <property type="molecule type" value="Genomic_DNA"/>
</dbReference>